<dbReference type="InterPro" id="IPR007061">
    <property type="entry name" value="MST-like"/>
</dbReference>
<protein>
    <recommendedName>
        <fullName evidence="3">DinB family protein</fullName>
    </recommendedName>
</protein>
<dbReference type="SUPFAM" id="SSF109854">
    <property type="entry name" value="DinB/YfiT-like putative metalloenzymes"/>
    <property type="match status" value="1"/>
</dbReference>
<dbReference type="InterPro" id="IPR034660">
    <property type="entry name" value="DinB/YfiT-like"/>
</dbReference>
<proteinExistence type="predicted"/>
<gene>
    <name evidence="1" type="ORF">GCM10011609_30880</name>
</gene>
<dbReference type="Pfam" id="PF04978">
    <property type="entry name" value="MST"/>
    <property type="match status" value="1"/>
</dbReference>
<evidence type="ECO:0000313" key="1">
    <source>
        <dbReference type="EMBL" id="GGM91451.1"/>
    </source>
</evidence>
<dbReference type="Gene3D" id="1.20.120.450">
    <property type="entry name" value="dinb family like domain"/>
    <property type="match status" value="1"/>
</dbReference>
<evidence type="ECO:0008006" key="3">
    <source>
        <dbReference type="Google" id="ProtNLM"/>
    </source>
</evidence>
<dbReference type="EMBL" id="BMNC01000003">
    <property type="protein sequence ID" value="GGM91451.1"/>
    <property type="molecule type" value="Genomic_DNA"/>
</dbReference>
<accession>A0ABQ2HTW0</accession>
<reference evidence="2" key="1">
    <citation type="journal article" date="2019" name="Int. J. Syst. Evol. Microbiol.">
        <title>The Global Catalogue of Microorganisms (GCM) 10K type strain sequencing project: providing services to taxonomists for standard genome sequencing and annotation.</title>
        <authorList>
            <consortium name="The Broad Institute Genomics Platform"/>
            <consortium name="The Broad Institute Genome Sequencing Center for Infectious Disease"/>
            <person name="Wu L."/>
            <person name="Ma J."/>
        </authorList>
    </citation>
    <scope>NUCLEOTIDE SEQUENCE [LARGE SCALE GENOMIC DNA]</scope>
    <source>
        <strain evidence="2">CGMCC 4.7319</strain>
    </source>
</reference>
<dbReference type="Proteomes" id="UP000597656">
    <property type="component" value="Unassembled WGS sequence"/>
</dbReference>
<name>A0ABQ2HTW0_9PSEU</name>
<organism evidence="1 2">
    <name type="scientific">Lentzea pudingi</name>
    <dbReference type="NCBI Taxonomy" id="1789439"/>
    <lineage>
        <taxon>Bacteria</taxon>
        <taxon>Bacillati</taxon>
        <taxon>Actinomycetota</taxon>
        <taxon>Actinomycetes</taxon>
        <taxon>Pseudonocardiales</taxon>
        <taxon>Pseudonocardiaceae</taxon>
        <taxon>Lentzea</taxon>
    </lineage>
</organism>
<comment type="caution">
    <text evidence="1">The sequence shown here is derived from an EMBL/GenBank/DDBJ whole genome shotgun (WGS) entry which is preliminary data.</text>
</comment>
<evidence type="ECO:0000313" key="2">
    <source>
        <dbReference type="Proteomes" id="UP000597656"/>
    </source>
</evidence>
<sequence>MVVIDEFAKDYLLGDLRELREAVVWKLEGLSEADVRRPLTASGTNLLGLVKHLALWESRYLGEVFGRPFSEPLPRWDDVAARGLDMRADESESVEEIVGRYRRVWVHADATVSALAVDARGFVPWWPRPEVMLFNVLVHRVAETARHAGHADILREQLDGATGEGR</sequence>
<keyword evidence="2" id="KW-1185">Reference proteome</keyword>